<dbReference type="Pfam" id="PF13426">
    <property type="entry name" value="PAS_9"/>
    <property type="match status" value="1"/>
</dbReference>
<sequence>GTPSNGRNGSSRRCSGSGRLLSANISGFSNRSSGDAKAGESLIPPASSIQGNSSSALGTIWRQSECINYRNFRLRRPKIRAIVALPKHSPQYNAAKWALERLGVESVLTFSTETAIQALNNGLSSTPHLVLLDSRHPRNIDAEALAKHVRQSPYGNNIVVVGVVKKSFIEHEEVIVASHLRAGFDRVLIDSGSRGYWMNELVLLLHNDVDTNIKLNCSESVLTALESCQDIVQITDKQNRLIYGNPTAQKVLGFSQEELNNKCIWDYQSTKQNSNPISCDSSSSSSNNLLPTKSTLEPPLSDDADDVIKQKLDTGKVWEGPLNCRRKSGDYLALDTKIIPISFSSRRNSDHVIYVRKTPNLSVPPIPSSSSAIVNNYNTMNNTKSSSCSNNTNNNHSNSSSCQISQHHLKHLSSTAHSSKALKQQLHENHCTEVVSTSMASGNYYSGRRQSGSILPGMSIEAPITKIINIILSVQEKSPASIVSELDKVIEILQATTGTTDLFSPELSKDGIKKRPDPVATDLLGALLSNSTRDALTQRRGSTDPVAVSNTKNTSIHRTSLPNFDNSPVATRHLLENSSKWEFNILELEKLTNKRCLVWLGMTVFLRFQIHKTLNCSESTLQNWLTLIEANYNADISYHNSTHAADVLHAVAYFLESPRVKEYCDGVDEAICLIAAVIHDVDHPGRNSAFLCNSGNGLANLYNDITVLENHHASLGFKLTQSDKRVNIFQNLDKDSYKLIRQGVIDLVLATDMSKHFVHVNKFASVFNTIESGECSVSDVVATDGSDAVLSGVPNTPENVAILKRMLIKCADVANPARPLHICKVWAFRIAEEYFSQTDDEKRLGLTVVMPQFDRATCSITKSQIGFYDFFINDMFDCLNNFDDFHKLVDIIQFNYNYWKQEAEEEENAKDLQSEEEVKSSNRSKSASEKEDIREEDEDIPT</sequence>
<feature type="domain" description="PDEase" evidence="13">
    <location>
        <begin position="562"/>
        <end position="906"/>
    </location>
</feature>
<feature type="non-terminal residue" evidence="14">
    <location>
        <position position="1"/>
    </location>
</feature>
<feature type="binding site" evidence="10">
    <location>
        <position position="679"/>
    </location>
    <ligand>
        <name>Zn(2+)</name>
        <dbReference type="ChEBI" id="CHEBI:29105"/>
        <label>1</label>
    </ligand>
</feature>
<dbReference type="OrthoDB" id="189220at2759"/>
<dbReference type="CDD" id="cd00077">
    <property type="entry name" value="HDc"/>
    <property type="match status" value="1"/>
</dbReference>
<dbReference type="EC" id="3.1.4.53" evidence="4"/>
<dbReference type="AlphaFoldDB" id="A0A0K2TVV5"/>
<evidence type="ECO:0000313" key="14">
    <source>
        <dbReference type="EMBL" id="CDW29812.1"/>
    </source>
</evidence>
<feature type="binding site" evidence="10">
    <location>
        <position position="680"/>
    </location>
    <ligand>
        <name>Zn(2+)</name>
        <dbReference type="ChEBI" id="CHEBI:29105"/>
        <label>1</label>
    </ligand>
</feature>
<proteinExistence type="inferred from homology"/>
<feature type="compositionally biased region" description="Low complexity" evidence="11">
    <location>
        <begin position="276"/>
        <end position="288"/>
    </location>
</feature>
<dbReference type="UniPathway" id="UPA00762">
    <property type="reaction ID" value="UER00747"/>
</dbReference>
<evidence type="ECO:0000256" key="9">
    <source>
        <dbReference type="PIRSR" id="PIRSR623088-2"/>
    </source>
</evidence>
<gene>
    <name evidence="14" type="primary">PDE8B</name>
</gene>
<feature type="binding site" evidence="9">
    <location>
        <position position="812"/>
    </location>
    <ligand>
        <name>AMP</name>
        <dbReference type="ChEBI" id="CHEBI:456215"/>
    </ligand>
</feature>
<feature type="region of interest" description="Disordered" evidence="11">
    <location>
        <begin position="384"/>
        <end position="424"/>
    </location>
</feature>
<evidence type="ECO:0000259" key="12">
    <source>
        <dbReference type="PROSITE" id="PS50112"/>
    </source>
</evidence>
<evidence type="ECO:0000256" key="5">
    <source>
        <dbReference type="ARBA" id="ARBA00022723"/>
    </source>
</evidence>
<accession>A0A0K2TVV5</accession>
<feature type="binding site" evidence="9">
    <location>
        <position position="864"/>
    </location>
    <ligand>
        <name>AMP</name>
        <dbReference type="ChEBI" id="CHEBI:456215"/>
    </ligand>
</feature>
<evidence type="ECO:0000256" key="8">
    <source>
        <dbReference type="PIRSR" id="PIRSR623088-1"/>
    </source>
</evidence>
<evidence type="ECO:0000256" key="11">
    <source>
        <dbReference type="SAM" id="MobiDB-lite"/>
    </source>
</evidence>
<dbReference type="InterPro" id="IPR000014">
    <property type="entry name" value="PAS"/>
</dbReference>
<feature type="binding site" evidence="10">
    <location>
        <position position="680"/>
    </location>
    <ligand>
        <name>Zn(2+)</name>
        <dbReference type="ChEBI" id="CHEBI:29105"/>
        <label>2</label>
    </ligand>
</feature>
<evidence type="ECO:0000256" key="2">
    <source>
        <dbReference type="ARBA" id="ARBA00004703"/>
    </source>
</evidence>
<dbReference type="Gene3D" id="1.10.1300.10">
    <property type="entry name" value="3'5'-cyclic nucleotide phosphodiesterase, catalytic domain"/>
    <property type="match status" value="1"/>
</dbReference>
<dbReference type="GO" id="GO:0007165">
    <property type="term" value="P:signal transduction"/>
    <property type="evidence" value="ECO:0007669"/>
    <property type="project" value="InterPro"/>
</dbReference>
<reference evidence="14" key="1">
    <citation type="submission" date="2014-05" db="EMBL/GenBank/DDBJ databases">
        <authorList>
            <person name="Chronopoulou M."/>
        </authorList>
    </citation>
    <scope>NUCLEOTIDE SEQUENCE</scope>
    <source>
        <tissue evidence="14">Whole organism</tissue>
    </source>
</reference>
<dbReference type="SUPFAM" id="SSF55785">
    <property type="entry name" value="PYP-like sensor domain (PAS domain)"/>
    <property type="match status" value="1"/>
</dbReference>
<comment type="pathway">
    <text evidence="2">Purine metabolism; 3',5'-cyclic AMP degradation; AMP from 3',5'-cyclic AMP: step 1/1.</text>
</comment>
<feature type="compositionally biased region" description="Polar residues" evidence="11">
    <location>
        <begin position="402"/>
        <end position="422"/>
    </location>
</feature>
<protein>
    <recommendedName>
        <fullName evidence="4">3',5'-cyclic-AMP phosphodiesterase</fullName>
        <ecNumber evidence="4">3.1.4.53</ecNumber>
    </recommendedName>
</protein>
<dbReference type="InterPro" id="IPR036971">
    <property type="entry name" value="PDEase_catalytic_dom_sf"/>
</dbReference>
<dbReference type="PROSITE" id="PS51845">
    <property type="entry name" value="PDEASE_I_2"/>
    <property type="match status" value="1"/>
</dbReference>
<feature type="region of interest" description="Disordered" evidence="11">
    <location>
        <begin position="905"/>
        <end position="942"/>
    </location>
</feature>
<feature type="binding site" evidence="9">
    <location>
        <position position="680"/>
    </location>
    <ligand>
        <name>AMP</name>
        <dbReference type="ChEBI" id="CHEBI:456215"/>
    </ligand>
</feature>
<evidence type="ECO:0000256" key="1">
    <source>
        <dbReference type="ARBA" id="ARBA00001968"/>
    </source>
</evidence>
<keyword evidence="7" id="KW-0114">cAMP</keyword>
<keyword evidence="5 10" id="KW-0479">Metal-binding</keyword>
<dbReference type="GO" id="GO:0006198">
    <property type="term" value="P:cAMP catabolic process"/>
    <property type="evidence" value="ECO:0007669"/>
    <property type="project" value="UniProtKB-UniPathway"/>
</dbReference>
<feature type="binding site" evidence="9">
    <location>
        <begin position="639"/>
        <end position="643"/>
    </location>
    <ligand>
        <name>AMP</name>
        <dbReference type="ChEBI" id="CHEBI:456215"/>
    </ligand>
</feature>
<dbReference type="PANTHER" id="PTHR11347">
    <property type="entry name" value="CYCLIC NUCLEOTIDE PHOSPHODIESTERASE"/>
    <property type="match status" value="1"/>
</dbReference>
<dbReference type="InterPro" id="IPR057304">
    <property type="entry name" value="PDE8-like_REC_N"/>
</dbReference>
<dbReference type="SUPFAM" id="SSF109604">
    <property type="entry name" value="HD-domain/PDEase-like"/>
    <property type="match status" value="1"/>
</dbReference>
<dbReference type="EMBL" id="HACA01012451">
    <property type="protein sequence ID" value="CDW29812.1"/>
    <property type="molecule type" value="Transcribed_RNA"/>
</dbReference>
<dbReference type="PROSITE" id="PS50112">
    <property type="entry name" value="PAS"/>
    <property type="match status" value="1"/>
</dbReference>
<comment type="similarity">
    <text evidence="3">Belongs to the cyclic nucleotide phosphodiesterase family. PDE8 subfamily.</text>
</comment>
<feature type="active site" description="Proton donor" evidence="8">
    <location>
        <position position="639"/>
    </location>
</feature>
<feature type="region of interest" description="Disordered" evidence="11">
    <location>
        <begin position="32"/>
        <end position="54"/>
    </location>
</feature>
<dbReference type="InterPro" id="IPR035965">
    <property type="entry name" value="PAS-like_dom_sf"/>
</dbReference>
<feature type="binding site" evidence="10">
    <location>
        <position position="643"/>
    </location>
    <ligand>
        <name>Zn(2+)</name>
        <dbReference type="ChEBI" id="CHEBI:29105"/>
        <label>1</label>
    </ligand>
</feature>
<evidence type="ECO:0000256" key="6">
    <source>
        <dbReference type="ARBA" id="ARBA00022801"/>
    </source>
</evidence>
<dbReference type="GO" id="GO:0004115">
    <property type="term" value="F:3',5'-cyclic-AMP phosphodiesterase activity"/>
    <property type="evidence" value="ECO:0007669"/>
    <property type="project" value="UniProtKB-EC"/>
</dbReference>
<evidence type="ECO:0000256" key="4">
    <source>
        <dbReference type="ARBA" id="ARBA00012276"/>
    </source>
</evidence>
<dbReference type="InterPro" id="IPR002073">
    <property type="entry name" value="PDEase_catalytic_dom"/>
</dbReference>
<dbReference type="Gene3D" id="3.30.450.20">
    <property type="entry name" value="PAS domain"/>
    <property type="match status" value="1"/>
</dbReference>
<dbReference type="GO" id="GO:0046872">
    <property type="term" value="F:metal ion binding"/>
    <property type="evidence" value="ECO:0007669"/>
    <property type="project" value="UniProtKB-KW"/>
</dbReference>
<evidence type="ECO:0000256" key="7">
    <source>
        <dbReference type="ARBA" id="ARBA00023149"/>
    </source>
</evidence>
<dbReference type="Pfam" id="PF23198">
    <property type="entry name" value="PDE8A_N"/>
    <property type="match status" value="1"/>
</dbReference>
<dbReference type="InterPro" id="IPR023088">
    <property type="entry name" value="PDEase"/>
</dbReference>
<evidence type="ECO:0000256" key="10">
    <source>
        <dbReference type="PIRSR" id="PIRSR623088-3"/>
    </source>
</evidence>
<feature type="compositionally biased region" description="Low complexity" evidence="11">
    <location>
        <begin position="384"/>
        <end position="401"/>
    </location>
</feature>
<feature type="compositionally biased region" description="Basic and acidic residues" evidence="11">
    <location>
        <begin position="909"/>
        <end position="933"/>
    </location>
</feature>
<feature type="region of interest" description="Disordered" evidence="11">
    <location>
        <begin position="276"/>
        <end position="303"/>
    </location>
</feature>
<dbReference type="PRINTS" id="PR00387">
    <property type="entry name" value="PDIESTERASE1"/>
</dbReference>
<feature type="binding site" evidence="10">
    <location>
        <position position="812"/>
    </location>
    <ligand>
        <name>Zn(2+)</name>
        <dbReference type="ChEBI" id="CHEBI:29105"/>
        <label>1</label>
    </ligand>
</feature>
<name>A0A0K2TVV5_LEPSM</name>
<feature type="domain" description="PAS" evidence="12">
    <location>
        <begin position="217"/>
        <end position="262"/>
    </location>
</feature>
<dbReference type="Pfam" id="PF00233">
    <property type="entry name" value="PDEase_I"/>
    <property type="match status" value="1"/>
</dbReference>
<evidence type="ECO:0000256" key="3">
    <source>
        <dbReference type="ARBA" id="ARBA00006437"/>
    </source>
</evidence>
<dbReference type="InterPro" id="IPR003607">
    <property type="entry name" value="HD/PDEase_dom"/>
</dbReference>
<keyword evidence="6" id="KW-0378">Hydrolase</keyword>
<comment type="cofactor">
    <cofactor evidence="1">
        <name>a divalent metal cation</name>
        <dbReference type="ChEBI" id="CHEBI:60240"/>
    </cofactor>
</comment>
<evidence type="ECO:0000259" key="13">
    <source>
        <dbReference type="PROSITE" id="PS51845"/>
    </source>
</evidence>
<organism evidence="14">
    <name type="scientific">Lepeophtheirus salmonis</name>
    <name type="common">Salmon louse</name>
    <name type="synonym">Caligus salmonis</name>
    <dbReference type="NCBI Taxonomy" id="72036"/>
    <lineage>
        <taxon>Eukaryota</taxon>
        <taxon>Metazoa</taxon>
        <taxon>Ecdysozoa</taxon>
        <taxon>Arthropoda</taxon>
        <taxon>Crustacea</taxon>
        <taxon>Multicrustacea</taxon>
        <taxon>Hexanauplia</taxon>
        <taxon>Copepoda</taxon>
        <taxon>Siphonostomatoida</taxon>
        <taxon>Caligidae</taxon>
        <taxon>Lepeophtheirus</taxon>
    </lineage>
</organism>